<evidence type="ECO:0000313" key="2">
    <source>
        <dbReference type="Proteomes" id="UP001314903"/>
    </source>
</evidence>
<dbReference type="Proteomes" id="UP001314903">
    <property type="component" value="Unassembled WGS sequence"/>
</dbReference>
<dbReference type="EMBL" id="JAGGLI010000044">
    <property type="protein sequence ID" value="MBP2028862.1"/>
    <property type="molecule type" value="Genomic_DNA"/>
</dbReference>
<keyword evidence="2" id="KW-1185">Reference proteome</keyword>
<sequence length="31" mass="3793">MRRLKLSIDGQINHMKLLKYLIVKKLIQIRE</sequence>
<gene>
    <name evidence="1" type="ORF">J2Z35_002700</name>
</gene>
<protein>
    <submittedName>
        <fullName evidence="1">Uncharacterized protein</fullName>
    </submittedName>
</protein>
<accession>A0ABS4KM46</accession>
<evidence type="ECO:0000313" key="1">
    <source>
        <dbReference type="EMBL" id="MBP2028862.1"/>
    </source>
</evidence>
<reference evidence="1 2" key="1">
    <citation type="submission" date="2021-03" db="EMBL/GenBank/DDBJ databases">
        <title>Genomic Encyclopedia of Type Strains, Phase IV (KMG-IV): sequencing the most valuable type-strain genomes for metagenomic binning, comparative biology and taxonomic classification.</title>
        <authorList>
            <person name="Goeker M."/>
        </authorList>
    </citation>
    <scope>NUCLEOTIDE SEQUENCE [LARGE SCALE GENOMIC DNA]</scope>
    <source>
        <strain evidence="1 2">DSM 27512</strain>
    </source>
</reference>
<comment type="caution">
    <text evidence="1">The sequence shown here is derived from an EMBL/GenBank/DDBJ whole genome shotgun (WGS) entry which is preliminary data.</text>
</comment>
<organism evidence="1 2">
    <name type="scientific">Acetoanaerobium pronyense</name>
    <dbReference type="NCBI Taxonomy" id="1482736"/>
    <lineage>
        <taxon>Bacteria</taxon>
        <taxon>Bacillati</taxon>
        <taxon>Bacillota</taxon>
        <taxon>Clostridia</taxon>
        <taxon>Peptostreptococcales</taxon>
        <taxon>Filifactoraceae</taxon>
        <taxon>Acetoanaerobium</taxon>
    </lineage>
</organism>
<name>A0ABS4KM46_9FIRM</name>
<proteinExistence type="predicted"/>